<proteinExistence type="predicted"/>
<evidence type="ECO:0000313" key="1">
    <source>
        <dbReference type="EMBL" id="QFS47707.1"/>
    </source>
</evidence>
<name>A0A5P8W4P2_9NOSO</name>
<dbReference type="EMBL" id="CP045226">
    <property type="protein sequence ID" value="QFS47707.1"/>
    <property type="molecule type" value="Genomic_DNA"/>
</dbReference>
<organism evidence="1 2">
    <name type="scientific">Nostoc sphaeroides CCNUC1</name>
    <dbReference type="NCBI Taxonomy" id="2653204"/>
    <lineage>
        <taxon>Bacteria</taxon>
        <taxon>Bacillati</taxon>
        <taxon>Cyanobacteriota</taxon>
        <taxon>Cyanophyceae</taxon>
        <taxon>Nostocales</taxon>
        <taxon>Nostocaceae</taxon>
        <taxon>Nostoc</taxon>
    </lineage>
</organism>
<sequence>MFNFHDAKQFWGLEDFMNLGQTAVTNAANLSFFIEAL</sequence>
<dbReference type="Proteomes" id="UP000326678">
    <property type="component" value="Chromosome Gxm1"/>
</dbReference>
<reference evidence="1 2" key="1">
    <citation type="submission" date="2019-10" db="EMBL/GenBank/DDBJ databases">
        <title>Genomic and transcriptomic insights into the perfect genentic adaptation of a filamentous nitrogen-fixing cyanobacterium to rice fields.</title>
        <authorList>
            <person name="Chen Z."/>
        </authorList>
    </citation>
    <scope>NUCLEOTIDE SEQUENCE [LARGE SCALE GENOMIC DNA]</scope>
    <source>
        <strain evidence="1">CCNUC1</strain>
    </source>
</reference>
<dbReference type="KEGG" id="nsh:GXM_05199"/>
<gene>
    <name evidence="1" type="ORF">GXM_05199</name>
</gene>
<dbReference type="AlphaFoldDB" id="A0A5P8W4P2"/>
<keyword evidence="2" id="KW-1185">Reference proteome</keyword>
<evidence type="ECO:0000313" key="2">
    <source>
        <dbReference type="Proteomes" id="UP000326678"/>
    </source>
</evidence>
<accession>A0A5P8W4P2</accession>
<protein>
    <submittedName>
        <fullName evidence="1">Transposase</fullName>
    </submittedName>
</protein>